<dbReference type="PANTHER" id="PTHR40448:SF1">
    <property type="entry name" value="TWO-COMPONENT SENSOR HISTIDINE KINASE"/>
    <property type="match status" value="1"/>
</dbReference>
<dbReference type="GO" id="GO:0042802">
    <property type="term" value="F:identical protein binding"/>
    <property type="evidence" value="ECO:0007669"/>
    <property type="project" value="TreeGrafter"/>
</dbReference>
<dbReference type="Proteomes" id="UP000886841">
    <property type="component" value="Unassembled WGS sequence"/>
</dbReference>
<keyword evidence="1" id="KW-0472">Membrane</keyword>
<dbReference type="InterPro" id="IPR032834">
    <property type="entry name" value="NatK-like_C"/>
</dbReference>
<feature type="transmembrane region" description="Helical" evidence="1">
    <location>
        <begin position="62"/>
        <end position="81"/>
    </location>
</feature>
<protein>
    <submittedName>
        <fullName evidence="3">GHKL domain-containing protein</fullName>
    </submittedName>
</protein>
<name>A0A9D1JG19_9FIRM</name>
<gene>
    <name evidence="3" type="ORF">IAB98_06605</name>
</gene>
<dbReference type="Gene3D" id="3.30.565.10">
    <property type="entry name" value="Histidine kinase-like ATPase, C-terminal domain"/>
    <property type="match status" value="1"/>
</dbReference>
<organism evidence="3 4">
    <name type="scientific">Candidatus Egerieimonas intestinavium</name>
    <dbReference type="NCBI Taxonomy" id="2840777"/>
    <lineage>
        <taxon>Bacteria</taxon>
        <taxon>Bacillati</taxon>
        <taxon>Bacillota</taxon>
        <taxon>Clostridia</taxon>
        <taxon>Lachnospirales</taxon>
        <taxon>Lachnospiraceae</taxon>
        <taxon>Lachnospiraceae incertae sedis</taxon>
        <taxon>Candidatus Egerieimonas</taxon>
    </lineage>
</organism>
<sequence length="432" mass="48775">MEEEIKWCLEQAAALLQALIAADLFVRYFSCREGIEKWKAYLVLTGGYAATGVVFGDLFPNVWLQSISGIFCLFLVGLYALEGKWGEKLFLAVFQNLCTLLCALLTYGGLAAFFQKVPAQGLYYGEVEVGIRLIVLGIGNFLFFFCTRILLLKKHRGKLRATELLLVLGMSVMALLCGGFSYQSLIYSGTNQNQGIIVCALLSFTAALYFFFQRMNEDKEKLEEMERIKGQIFYQEKSITQIRQQYEEILRLRHDMKNHLWELRGILEQEGTKAGLSYLDSLEKEKIGVLTPFCRTGDPAVDAVVNAKLSLAAGREIEVQCFWGGEETGTRGLGIMLGNLLDNSLEACQRLEEPWITLETGNQEGYWYCKIENSWDGYHEGDLSLQTTKADKKYHGYGIKSVKKMAEEQGGMLDLYGKPGRFTAKLYLKKIS</sequence>
<feature type="domain" description="Sensor histidine kinase NatK-like C-terminal" evidence="2">
    <location>
        <begin position="335"/>
        <end position="427"/>
    </location>
</feature>
<dbReference type="PANTHER" id="PTHR40448">
    <property type="entry name" value="TWO-COMPONENT SENSOR HISTIDINE KINASE"/>
    <property type="match status" value="1"/>
</dbReference>
<feature type="transmembrane region" description="Helical" evidence="1">
    <location>
        <begin position="38"/>
        <end position="56"/>
    </location>
</feature>
<reference evidence="3" key="1">
    <citation type="submission" date="2020-10" db="EMBL/GenBank/DDBJ databases">
        <authorList>
            <person name="Gilroy R."/>
        </authorList>
    </citation>
    <scope>NUCLEOTIDE SEQUENCE</scope>
    <source>
        <strain evidence="3">ChiSxjej1B13-7041</strain>
    </source>
</reference>
<feature type="transmembrane region" description="Helical" evidence="1">
    <location>
        <begin position="164"/>
        <end position="182"/>
    </location>
</feature>
<dbReference type="EMBL" id="DVHU01000060">
    <property type="protein sequence ID" value="HIR93071.1"/>
    <property type="molecule type" value="Genomic_DNA"/>
</dbReference>
<evidence type="ECO:0000313" key="3">
    <source>
        <dbReference type="EMBL" id="HIR93071.1"/>
    </source>
</evidence>
<reference evidence="3" key="2">
    <citation type="journal article" date="2021" name="PeerJ">
        <title>Extensive microbial diversity within the chicken gut microbiome revealed by metagenomics and culture.</title>
        <authorList>
            <person name="Gilroy R."/>
            <person name="Ravi A."/>
            <person name="Getino M."/>
            <person name="Pursley I."/>
            <person name="Horton D.L."/>
            <person name="Alikhan N.F."/>
            <person name="Baker D."/>
            <person name="Gharbi K."/>
            <person name="Hall N."/>
            <person name="Watson M."/>
            <person name="Adriaenssens E.M."/>
            <person name="Foster-Nyarko E."/>
            <person name="Jarju S."/>
            <person name="Secka A."/>
            <person name="Antonio M."/>
            <person name="Oren A."/>
            <person name="Chaudhuri R.R."/>
            <person name="La Ragione R."/>
            <person name="Hildebrand F."/>
            <person name="Pallen M.J."/>
        </authorList>
    </citation>
    <scope>NUCLEOTIDE SEQUENCE</scope>
    <source>
        <strain evidence="3">ChiSxjej1B13-7041</strain>
    </source>
</reference>
<evidence type="ECO:0000259" key="2">
    <source>
        <dbReference type="Pfam" id="PF14501"/>
    </source>
</evidence>
<proteinExistence type="predicted"/>
<dbReference type="Pfam" id="PF14501">
    <property type="entry name" value="HATPase_c_5"/>
    <property type="match status" value="1"/>
</dbReference>
<accession>A0A9D1JG19</accession>
<dbReference type="AlphaFoldDB" id="A0A9D1JG19"/>
<evidence type="ECO:0000313" key="4">
    <source>
        <dbReference type="Proteomes" id="UP000886841"/>
    </source>
</evidence>
<feature type="transmembrane region" description="Helical" evidence="1">
    <location>
        <begin position="93"/>
        <end position="114"/>
    </location>
</feature>
<comment type="caution">
    <text evidence="3">The sequence shown here is derived from an EMBL/GenBank/DDBJ whole genome shotgun (WGS) entry which is preliminary data.</text>
</comment>
<dbReference type="InterPro" id="IPR036890">
    <property type="entry name" value="HATPase_C_sf"/>
</dbReference>
<feature type="transmembrane region" description="Helical" evidence="1">
    <location>
        <begin position="129"/>
        <end position="152"/>
    </location>
</feature>
<keyword evidence="1" id="KW-1133">Transmembrane helix</keyword>
<dbReference type="SUPFAM" id="SSF55874">
    <property type="entry name" value="ATPase domain of HSP90 chaperone/DNA topoisomerase II/histidine kinase"/>
    <property type="match status" value="1"/>
</dbReference>
<evidence type="ECO:0000256" key="1">
    <source>
        <dbReference type="SAM" id="Phobius"/>
    </source>
</evidence>
<keyword evidence="1" id="KW-0812">Transmembrane</keyword>
<feature type="transmembrane region" description="Helical" evidence="1">
    <location>
        <begin position="194"/>
        <end position="212"/>
    </location>
</feature>